<proteinExistence type="predicted"/>
<dbReference type="Proteomes" id="UP001152622">
    <property type="component" value="Chromosome 2"/>
</dbReference>
<gene>
    <name evidence="1" type="ORF">SKAU_G00061280</name>
</gene>
<feature type="non-terminal residue" evidence="1">
    <location>
        <position position="1"/>
    </location>
</feature>
<accession>A0A9Q1G4V4</accession>
<comment type="caution">
    <text evidence="1">The sequence shown here is derived from an EMBL/GenBank/DDBJ whole genome shotgun (WGS) entry which is preliminary data.</text>
</comment>
<name>A0A9Q1G4V4_SYNKA</name>
<dbReference type="AlphaFoldDB" id="A0A9Q1G4V4"/>
<reference evidence="1" key="1">
    <citation type="journal article" date="2023" name="Science">
        <title>Genome structures resolve the early diversification of teleost fishes.</title>
        <authorList>
            <person name="Parey E."/>
            <person name="Louis A."/>
            <person name="Montfort J."/>
            <person name="Bouchez O."/>
            <person name="Roques C."/>
            <person name="Iampietro C."/>
            <person name="Lluch J."/>
            <person name="Castinel A."/>
            <person name="Donnadieu C."/>
            <person name="Desvignes T."/>
            <person name="Floi Bucao C."/>
            <person name="Jouanno E."/>
            <person name="Wen M."/>
            <person name="Mejri S."/>
            <person name="Dirks R."/>
            <person name="Jansen H."/>
            <person name="Henkel C."/>
            <person name="Chen W.J."/>
            <person name="Zahm M."/>
            <person name="Cabau C."/>
            <person name="Klopp C."/>
            <person name="Thompson A.W."/>
            <person name="Robinson-Rechavi M."/>
            <person name="Braasch I."/>
            <person name="Lecointre G."/>
            <person name="Bobe J."/>
            <person name="Postlethwait J.H."/>
            <person name="Berthelot C."/>
            <person name="Roest Crollius H."/>
            <person name="Guiguen Y."/>
        </authorList>
    </citation>
    <scope>NUCLEOTIDE SEQUENCE</scope>
    <source>
        <strain evidence="1">WJC10195</strain>
    </source>
</reference>
<organism evidence="1 2">
    <name type="scientific">Synaphobranchus kaupii</name>
    <name type="common">Kaup's arrowtooth eel</name>
    <dbReference type="NCBI Taxonomy" id="118154"/>
    <lineage>
        <taxon>Eukaryota</taxon>
        <taxon>Metazoa</taxon>
        <taxon>Chordata</taxon>
        <taxon>Craniata</taxon>
        <taxon>Vertebrata</taxon>
        <taxon>Euteleostomi</taxon>
        <taxon>Actinopterygii</taxon>
        <taxon>Neopterygii</taxon>
        <taxon>Teleostei</taxon>
        <taxon>Anguilliformes</taxon>
        <taxon>Synaphobranchidae</taxon>
        <taxon>Synaphobranchus</taxon>
    </lineage>
</organism>
<sequence>LLLGKVSCSCQSCIAKNKKSTIGETITYTYSETSFLTSFGENIEHRFPTETFSLLVCRETF</sequence>
<evidence type="ECO:0000313" key="2">
    <source>
        <dbReference type="Proteomes" id="UP001152622"/>
    </source>
</evidence>
<protein>
    <submittedName>
        <fullName evidence="1">Uncharacterized protein</fullName>
    </submittedName>
</protein>
<keyword evidence="2" id="KW-1185">Reference proteome</keyword>
<dbReference type="EMBL" id="JAINUF010000002">
    <property type="protein sequence ID" value="KAJ8375548.1"/>
    <property type="molecule type" value="Genomic_DNA"/>
</dbReference>
<evidence type="ECO:0000313" key="1">
    <source>
        <dbReference type="EMBL" id="KAJ8375548.1"/>
    </source>
</evidence>